<name>A0AAW5EWC2_NOVHA</name>
<gene>
    <name evidence="3" type="ORF">K1W68_12740</name>
</gene>
<dbReference type="Proteomes" id="UP001202887">
    <property type="component" value="Unassembled WGS sequence"/>
</dbReference>
<comment type="caution">
    <text evidence="3">The sequence shown here is derived from an EMBL/GenBank/DDBJ whole genome shotgun (WGS) entry which is preliminary data.</text>
</comment>
<accession>A0AAW5EWC2</accession>
<evidence type="ECO:0000256" key="1">
    <source>
        <dbReference type="SAM" id="MobiDB-lite"/>
    </source>
</evidence>
<protein>
    <recommendedName>
        <fullName evidence="5">Lipoprotein</fullName>
    </recommendedName>
</protein>
<reference evidence="3" key="2">
    <citation type="submission" date="2022-03" db="EMBL/GenBank/DDBJ databases">
        <authorList>
            <person name="Ryngajllo M."/>
            <person name="Jacek P."/>
            <person name="Kubiak K."/>
        </authorList>
    </citation>
    <scope>NUCLEOTIDE SEQUENCE</scope>
    <source>
        <strain evidence="3">SI1</strain>
    </source>
</reference>
<evidence type="ECO:0008006" key="5">
    <source>
        <dbReference type="Google" id="ProtNLM"/>
    </source>
</evidence>
<evidence type="ECO:0000256" key="2">
    <source>
        <dbReference type="SAM" id="SignalP"/>
    </source>
</evidence>
<evidence type="ECO:0000313" key="4">
    <source>
        <dbReference type="Proteomes" id="UP001202887"/>
    </source>
</evidence>
<feature type="signal peptide" evidence="2">
    <location>
        <begin position="1"/>
        <end position="23"/>
    </location>
</feature>
<reference evidence="3" key="1">
    <citation type="journal article" date="2021" name="Polymers (Basel)">
        <title>Highly Stretchable Bacterial Cellulose Produced by Komagataeibacter hansenii SI1.</title>
        <authorList>
            <person name="Cielecka I."/>
            <person name="Ryngajllo M."/>
            <person name="Maniukiewicz W."/>
            <person name="Bielecki S."/>
        </authorList>
    </citation>
    <scope>NUCLEOTIDE SEQUENCE</scope>
    <source>
        <strain evidence="3">SI1</strain>
    </source>
</reference>
<feature type="region of interest" description="Disordered" evidence="1">
    <location>
        <begin position="81"/>
        <end position="103"/>
    </location>
</feature>
<dbReference type="GeneID" id="61366923"/>
<keyword evidence="2" id="KW-0732">Signal</keyword>
<evidence type="ECO:0000313" key="3">
    <source>
        <dbReference type="EMBL" id="MCJ8354844.1"/>
    </source>
</evidence>
<dbReference type="RefSeq" id="WP_040510932.1">
    <property type="nucleotide sequence ID" value="NZ_BJNN01000034.1"/>
</dbReference>
<organism evidence="3 4">
    <name type="scientific">Novacetimonas hansenii</name>
    <name type="common">Komagataeibacter hansenii</name>
    <dbReference type="NCBI Taxonomy" id="436"/>
    <lineage>
        <taxon>Bacteria</taxon>
        <taxon>Pseudomonadati</taxon>
        <taxon>Pseudomonadota</taxon>
        <taxon>Alphaproteobacteria</taxon>
        <taxon>Acetobacterales</taxon>
        <taxon>Acetobacteraceae</taxon>
        <taxon>Novacetimonas</taxon>
    </lineage>
</organism>
<sequence>MKRKTLRKVTGPLMLLACGGAMALGGCSAEIGRMPYESDVRCLRKELGTQMHLSFPLAANTCQRMTDHNFAIGSKNPQPIPLNLHNAPDLQKQADEYGYSYTR</sequence>
<proteinExistence type="predicted"/>
<feature type="chain" id="PRO_5043845842" description="Lipoprotein" evidence="2">
    <location>
        <begin position="24"/>
        <end position="103"/>
    </location>
</feature>
<dbReference type="PROSITE" id="PS51257">
    <property type="entry name" value="PROKAR_LIPOPROTEIN"/>
    <property type="match status" value="1"/>
</dbReference>
<dbReference type="EMBL" id="JAIBCX010000039">
    <property type="protein sequence ID" value="MCJ8354844.1"/>
    <property type="molecule type" value="Genomic_DNA"/>
</dbReference>
<dbReference type="AlphaFoldDB" id="A0AAW5EWC2"/>